<reference evidence="11" key="1">
    <citation type="journal article" date="2010" name="Genome Biol.">
        <title>Genome sequence of the necrotrophic plant pathogen Pythium ultimum reveals original pathogenicity mechanisms and effector repertoire.</title>
        <authorList>
            <person name="Levesque C.A."/>
            <person name="Brouwer H."/>
            <person name="Cano L."/>
            <person name="Hamilton J.P."/>
            <person name="Holt C."/>
            <person name="Huitema E."/>
            <person name="Raffaele S."/>
            <person name="Robideau G.P."/>
            <person name="Thines M."/>
            <person name="Win J."/>
            <person name="Zerillo M.M."/>
            <person name="Beakes G.W."/>
            <person name="Boore J.L."/>
            <person name="Busam D."/>
            <person name="Dumas B."/>
            <person name="Ferriera S."/>
            <person name="Fuerstenberg S.I."/>
            <person name="Gachon C.M."/>
            <person name="Gaulin E."/>
            <person name="Govers F."/>
            <person name="Grenville-Briggs L."/>
            <person name="Horner N."/>
            <person name="Hostetler J."/>
            <person name="Jiang R.H."/>
            <person name="Johnson J."/>
            <person name="Krajaejun T."/>
            <person name="Lin H."/>
            <person name="Meijer H.J."/>
            <person name="Moore B."/>
            <person name="Morris P."/>
            <person name="Phuntmart V."/>
            <person name="Puiu D."/>
            <person name="Shetty J."/>
            <person name="Stajich J.E."/>
            <person name="Tripathy S."/>
            <person name="Wawra S."/>
            <person name="van West P."/>
            <person name="Whitty B.R."/>
            <person name="Coutinho P.M."/>
            <person name="Henrissat B."/>
            <person name="Martin F."/>
            <person name="Thomas P.D."/>
            <person name="Tyler B.M."/>
            <person name="De Vries R.P."/>
            <person name="Kamoun S."/>
            <person name="Yandell M."/>
            <person name="Tisserat N."/>
            <person name="Buell C.R."/>
        </authorList>
    </citation>
    <scope>NUCLEOTIDE SEQUENCE</scope>
    <source>
        <strain evidence="11">DAOM:BR144</strain>
    </source>
</reference>
<evidence type="ECO:0000313" key="11">
    <source>
        <dbReference type="Proteomes" id="UP000019132"/>
    </source>
</evidence>
<evidence type="ECO:0000256" key="8">
    <source>
        <dbReference type="PROSITE-ProRule" id="PRU00042"/>
    </source>
</evidence>
<evidence type="ECO:0000313" key="10">
    <source>
        <dbReference type="EnsemblProtists" id="PYU1_T008769"/>
    </source>
</evidence>
<dbReference type="eggNOG" id="KOG1721">
    <property type="taxonomic scope" value="Eukaryota"/>
</dbReference>
<feature type="domain" description="C2H2-type" evidence="9">
    <location>
        <begin position="20"/>
        <end position="49"/>
    </location>
</feature>
<dbReference type="FunFam" id="3.30.160.60:FF:002343">
    <property type="entry name" value="Zinc finger protein 33A"/>
    <property type="match status" value="1"/>
</dbReference>
<dbReference type="EnsemblProtists" id="PYU1_T008769">
    <property type="protein sequence ID" value="PYU1_T008769"/>
    <property type="gene ID" value="PYU1_G008751"/>
</dbReference>
<dbReference type="GO" id="GO:0008270">
    <property type="term" value="F:zinc ion binding"/>
    <property type="evidence" value="ECO:0007669"/>
    <property type="project" value="UniProtKB-KW"/>
</dbReference>
<dbReference type="SMART" id="SM00355">
    <property type="entry name" value="ZnF_C2H2"/>
    <property type="match status" value="2"/>
</dbReference>
<dbReference type="InParanoid" id="K3WUX2"/>
<evidence type="ECO:0000256" key="2">
    <source>
        <dbReference type="ARBA" id="ARBA00022723"/>
    </source>
</evidence>
<dbReference type="PANTHER" id="PTHR46179:SF13">
    <property type="entry name" value="C2H2-TYPE DOMAIN-CONTAINING PROTEIN"/>
    <property type="match status" value="1"/>
</dbReference>
<protein>
    <recommendedName>
        <fullName evidence="9">C2H2-type domain-containing protein</fullName>
    </recommendedName>
</protein>
<dbReference type="VEuPathDB" id="FungiDB:PYU1_G008751"/>
<organism evidence="10 11">
    <name type="scientific">Globisporangium ultimum (strain ATCC 200006 / CBS 805.95 / DAOM BR144)</name>
    <name type="common">Pythium ultimum</name>
    <dbReference type="NCBI Taxonomy" id="431595"/>
    <lineage>
        <taxon>Eukaryota</taxon>
        <taxon>Sar</taxon>
        <taxon>Stramenopiles</taxon>
        <taxon>Oomycota</taxon>
        <taxon>Peronosporomycetes</taxon>
        <taxon>Pythiales</taxon>
        <taxon>Pythiaceae</taxon>
        <taxon>Globisporangium</taxon>
    </lineage>
</organism>
<dbReference type="STRING" id="431595.K3WUX2"/>
<dbReference type="GO" id="GO:0005634">
    <property type="term" value="C:nucleus"/>
    <property type="evidence" value="ECO:0007669"/>
    <property type="project" value="UniProtKB-SubCell"/>
</dbReference>
<dbReference type="AlphaFoldDB" id="K3WUX2"/>
<keyword evidence="2" id="KW-0479">Metal-binding</keyword>
<dbReference type="InterPro" id="IPR013087">
    <property type="entry name" value="Znf_C2H2_type"/>
</dbReference>
<evidence type="ECO:0000259" key="9">
    <source>
        <dbReference type="PROSITE" id="PS50157"/>
    </source>
</evidence>
<keyword evidence="5" id="KW-0805">Transcription regulation</keyword>
<evidence type="ECO:0000256" key="6">
    <source>
        <dbReference type="ARBA" id="ARBA00023163"/>
    </source>
</evidence>
<dbReference type="Gene3D" id="3.30.160.60">
    <property type="entry name" value="Classic Zinc Finger"/>
    <property type="match status" value="1"/>
</dbReference>
<dbReference type="PROSITE" id="PS00028">
    <property type="entry name" value="ZINC_FINGER_C2H2_1"/>
    <property type="match status" value="2"/>
</dbReference>
<evidence type="ECO:0000256" key="1">
    <source>
        <dbReference type="ARBA" id="ARBA00004123"/>
    </source>
</evidence>
<sequence>MDTNTLRVEHMKSHTGERPHICPVKTCAKSFSTSGNLSRHKRLHGYIEPLPCPVQGCVCTFPSNNKLEKHMKFHFANDVKLQSHRCRPVVNFGSSYQWIF</sequence>
<keyword evidence="4" id="KW-0862">Zinc</keyword>
<name>K3WUX2_GLOUD</name>
<dbReference type="SUPFAM" id="SSF57667">
    <property type="entry name" value="beta-beta-alpha zinc fingers"/>
    <property type="match status" value="1"/>
</dbReference>
<dbReference type="EMBL" id="GL376558">
    <property type="status" value="NOT_ANNOTATED_CDS"/>
    <property type="molecule type" value="Genomic_DNA"/>
</dbReference>
<dbReference type="GO" id="GO:0006357">
    <property type="term" value="P:regulation of transcription by RNA polymerase II"/>
    <property type="evidence" value="ECO:0007669"/>
    <property type="project" value="TreeGrafter"/>
</dbReference>
<dbReference type="PANTHER" id="PTHR46179">
    <property type="entry name" value="ZINC FINGER PROTEIN"/>
    <property type="match status" value="1"/>
</dbReference>
<dbReference type="Proteomes" id="UP000019132">
    <property type="component" value="Unassembled WGS sequence"/>
</dbReference>
<evidence type="ECO:0000256" key="4">
    <source>
        <dbReference type="ARBA" id="ARBA00022833"/>
    </source>
</evidence>
<evidence type="ECO:0000256" key="7">
    <source>
        <dbReference type="ARBA" id="ARBA00023242"/>
    </source>
</evidence>
<evidence type="ECO:0000256" key="3">
    <source>
        <dbReference type="ARBA" id="ARBA00022771"/>
    </source>
</evidence>
<dbReference type="InterPro" id="IPR036236">
    <property type="entry name" value="Znf_C2H2_sf"/>
</dbReference>
<accession>K3WUX2</accession>
<proteinExistence type="predicted"/>
<keyword evidence="3 8" id="KW-0863">Zinc-finger</keyword>
<evidence type="ECO:0000256" key="5">
    <source>
        <dbReference type="ARBA" id="ARBA00023015"/>
    </source>
</evidence>
<comment type="subcellular location">
    <subcellularLocation>
        <location evidence="1">Nucleus</location>
    </subcellularLocation>
</comment>
<dbReference type="HOGENOM" id="CLU_2311774_0_0_1"/>
<keyword evidence="6" id="KW-0804">Transcription</keyword>
<dbReference type="PROSITE" id="PS50157">
    <property type="entry name" value="ZINC_FINGER_C2H2_2"/>
    <property type="match status" value="1"/>
</dbReference>
<keyword evidence="7" id="KW-0539">Nucleus</keyword>
<dbReference type="Pfam" id="PF00096">
    <property type="entry name" value="zf-C2H2"/>
    <property type="match status" value="2"/>
</dbReference>
<dbReference type="InterPro" id="IPR051061">
    <property type="entry name" value="Zinc_finger_trans_reg"/>
</dbReference>
<reference evidence="10" key="3">
    <citation type="submission" date="2015-02" db="UniProtKB">
        <authorList>
            <consortium name="EnsemblProtists"/>
        </authorList>
    </citation>
    <scope>IDENTIFICATION</scope>
    <source>
        <strain evidence="10">DAOM BR144</strain>
    </source>
</reference>
<reference evidence="11" key="2">
    <citation type="submission" date="2010-04" db="EMBL/GenBank/DDBJ databases">
        <authorList>
            <person name="Buell R."/>
            <person name="Hamilton J."/>
            <person name="Hostetler J."/>
        </authorList>
    </citation>
    <scope>NUCLEOTIDE SEQUENCE [LARGE SCALE GENOMIC DNA]</scope>
    <source>
        <strain evidence="11">DAOM:BR144</strain>
    </source>
</reference>
<keyword evidence="11" id="KW-1185">Reference proteome</keyword>